<sequence>MNDSILENLKPYMLYEEHLRSWNCISTIVETPPTVIPHIIKIQPTKASTITIPKHIQDTLFWCFYIIVEGYHEIDYVFQYPFKYEQEFKYKCIAKLKPKLSILKSLKINIQSVESDVVMNKFLTLSNLGALAIAQEKSILVKCDELYYDFNYGTSYYLIERRGHIFFLHLGDVNDLIRTIQQDCYCINPRKVIKSVSAYTLKELQTISEKLKLPIRNQDKPYTKQILYDAISSKIKKLT</sequence>
<reference evidence="1" key="1">
    <citation type="journal article" date="2020" name="Nature">
        <title>Giant virus diversity and host interactions through global metagenomics.</title>
        <authorList>
            <person name="Schulz F."/>
            <person name="Roux S."/>
            <person name="Paez-Espino D."/>
            <person name="Jungbluth S."/>
            <person name="Walsh D.A."/>
            <person name="Denef V.J."/>
            <person name="McMahon K.D."/>
            <person name="Konstantinidis K.T."/>
            <person name="Eloe-Fadrosh E.A."/>
            <person name="Kyrpides N.C."/>
            <person name="Woyke T."/>
        </authorList>
    </citation>
    <scope>NUCLEOTIDE SEQUENCE</scope>
    <source>
        <strain evidence="1">GVMAG-S-1074260-58</strain>
    </source>
</reference>
<evidence type="ECO:0000313" key="1">
    <source>
        <dbReference type="EMBL" id="QHU09117.1"/>
    </source>
</evidence>
<accession>A0A6C0JXL9</accession>
<protein>
    <submittedName>
        <fullName evidence="1">Uncharacterized protein</fullName>
    </submittedName>
</protein>
<organism evidence="1">
    <name type="scientific">viral metagenome</name>
    <dbReference type="NCBI Taxonomy" id="1070528"/>
    <lineage>
        <taxon>unclassified sequences</taxon>
        <taxon>metagenomes</taxon>
        <taxon>organismal metagenomes</taxon>
    </lineage>
</organism>
<dbReference type="EMBL" id="MN740705">
    <property type="protein sequence ID" value="QHU09117.1"/>
    <property type="molecule type" value="Genomic_DNA"/>
</dbReference>
<dbReference type="AlphaFoldDB" id="A0A6C0JXL9"/>
<name>A0A6C0JXL9_9ZZZZ</name>
<proteinExistence type="predicted"/>